<comment type="caution">
    <text evidence="1">The sequence shown here is derived from an EMBL/GenBank/DDBJ whole genome shotgun (WGS) entry which is preliminary data.</text>
</comment>
<organism evidence="1 2">
    <name type="scientific">Catharanthus roseus</name>
    <name type="common">Madagascar periwinkle</name>
    <name type="synonym">Vinca rosea</name>
    <dbReference type="NCBI Taxonomy" id="4058"/>
    <lineage>
        <taxon>Eukaryota</taxon>
        <taxon>Viridiplantae</taxon>
        <taxon>Streptophyta</taxon>
        <taxon>Embryophyta</taxon>
        <taxon>Tracheophyta</taxon>
        <taxon>Spermatophyta</taxon>
        <taxon>Magnoliopsida</taxon>
        <taxon>eudicotyledons</taxon>
        <taxon>Gunneridae</taxon>
        <taxon>Pentapetalae</taxon>
        <taxon>asterids</taxon>
        <taxon>lamiids</taxon>
        <taxon>Gentianales</taxon>
        <taxon>Apocynaceae</taxon>
        <taxon>Rauvolfioideae</taxon>
        <taxon>Vinceae</taxon>
        <taxon>Catharanthinae</taxon>
        <taxon>Catharanthus</taxon>
    </lineage>
</organism>
<reference evidence="2" key="1">
    <citation type="journal article" date="2023" name="Nat. Plants">
        <title>Single-cell RNA sequencing provides a high-resolution roadmap for understanding the multicellular compartmentation of specialized metabolism.</title>
        <authorList>
            <person name="Sun S."/>
            <person name="Shen X."/>
            <person name="Li Y."/>
            <person name="Li Y."/>
            <person name="Wang S."/>
            <person name="Li R."/>
            <person name="Zhang H."/>
            <person name="Shen G."/>
            <person name="Guo B."/>
            <person name="Wei J."/>
            <person name="Xu J."/>
            <person name="St-Pierre B."/>
            <person name="Chen S."/>
            <person name="Sun C."/>
        </authorList>
    </citation>
    <scope>NUCLEOTIDE SEQUENCE [LARGE SCALE GENOMIC DNA]</scope>
</reference>
<proteinExistence type="predicted"/>
<evidence type="ECO:0000313" key="2">
    <source>
        <dbReference type="Proteomes" id="UP001060085"/>
    </source>
</evidence>
<keyword evidence="2" id="KW-1185">Reference proteome</keyword>
<dbReference type="Proteomes" id="UP001060085">
    <property type="component" value="Linkage Group LG03"/>
</dbReference>
<name>A0ACC0BG62_CATRO</name>
<gene>
    <name evidence="1" type="ORF">M9H77_11970</name>
</gene>
<accession>A0ACC0BG62</accession>
<evidence type="ECO:0000313" key="1">
    <source>
        <dbReference type="EMBL" id="KAI5671606.1"/>
    </source>
</evidence>
<dbReference type="EMBL" id="CM044703">
    <property type="protein sequence ID" value="KAI5671606.1"/>
    <property type="molecule type" value="Genomic_DNA"/>
</dbReference>
<protein>
    <submittedName>
        <fullName evidence="1">Uncharacterized protein</fullName>
    </submittedName>
</protein>
<sequence>MENSRFLNRGSSFECQKLESDSPRSMNGDFLFGGGSDRRYAFWRQSSFQQSSALAQPQTPVSFISNDSTKPFLARTVSSIDIPPNLYSYEKSDIVFEESKGLDDNFSIFLFISLLYRGVRLGNKQMKKLFVLISLNVAYSSAELIIGIFSGRVGLVSDAFHLTFGCGLLTFSLFAMATSRKRSDQCYTYGYKRLEVLSAFTNALFLLFMSFSLAVEALHAFIQDESEHKHYLIVSAVTNLLVNLIGVWFFRNYARINLVYRSAEDMNYHSVCLHVIADSIRSAGLILASWLLALGVNNAEVLCLGLVSVTVFMLVMPLFKTTGGILLQMAPPSIPSSALSKCWRQVASREDVSEISQARFWEMVPGHVIGSISLQVKKGMDDRPVLHYVHELYHDLGVQDLTVQIDHV</sequence>